<feature type="transmembrane region" description="Helical" evidence="1">
    <location>
        <begin position="81"/>
        <end position="102"/>
    </location>
</feature>
<accession>A0ABD2YRV1</accession>
<reference evidence="2 3" key="1">
    <citation type="submission" date="2024-11" db="EMBL/GenBank/DDBJ databases">
        <title>A near-complete genome assembly of Cinchona calisaya.</title>
        <authorList>
            <person name="Lian D.C."/>
            <person name="Zhao X.W."/>
            <person name="Wei L."/>
        </authorList>
    </citation>
    <scope>NUCLEOTIDE SEQUENCE [LARGE SCALE GENOMIC DNA]</scope>
    <source>
        <tissue evidence="2">Nenye</tissue>
    </source>
</reference>
<organism evidence="2 3">
    <name type="scientific">Cinchona calisaya</name>
    <dbReference type="NCBI Taxonomy" id="153742"/>
    <lineage>
        <taxon>Eukaryota</taxon>
        <taxon>Viridiplantae</taxon>
        <taxon>Streptophyta</taxon>
        <taxon>Embryophyta</taxon>
        <taxon>Tracheophyta</taxon>
        <taxon>Spermatophyta</taxon>
        <taxon>Magnoliopsida</taxon>
        <taxon>eudicotyledons</taxon>
        <taxon>Gunneridae</taxon>
        <taxon>Pentapetalae</taxon>
        <taxon>asterids</taxon>
        <taxon>lamiids</taxon>
        <taxon>Gentianales</taxon>
        <taxon>Rubiaceae</taxon>
        <taxon>Cinchonoideae</taxon>
        <taxon>Cinchoneae</taxon>
        <taxon>Cinchona</taxon>
    </lineage>
</organism>
<comment type="caution">
    <text evidence="2">The sequence shown here is derived from an EMBL/GenBank/DDBJ whole genome shotgun (WGS) entry which is preliminary data.</text>
</comment>
<proteinExistence type="predicted"/>
<keyword evidence="3" id="KW-1185">Reference proteome</keyword>
<dbReference type="Proteomes" id="UP001630127">
    <property type="component" value="Unassembled WGS sequence"/>
</dbReference>
<dbReference type="AlphaFoldDB" id="A0ABD2YRV1"/>
<protein>
    <submittedName>
        <fullName evidence="2">Uncharacterized protein</fullName>
    </submittedName>
</protein>
<sequence length="107" mass="11758">MGSYISPRDLNFLGEVSSEDSLGDGDYLLLKDEEIELSVFSVNGVEVVGIVPTCMLGKSLLSDGIIAIEFPSDLPQFWLEFSSNITFLLMITLPLIYNLYALNCNTA</sequence>
<keyword evidence="1" id="KW-1133">Transmembrane helix</keyword>
<dbReference type="EMBL" id="JBJUIK010000012">
    <property type="protein sequence ID" value="KAL3509336.1"/>
    <property type="molecule type" value="Genomic_DNA"/>
</dbReference>
<gene>
    <name evidence="2" type="ORF">ACH5RR_028737</name>
</gene>
<evidence type="ECO:0000313" key="3">
    <source>
        <dbReference type="Proteomes" id="UP001630127"/>
    </source>
</evidence>
<name>A0ABD2YRV1_9GENT</name>
<evidence type="ECO:0000256" key="1">
    <source>
        <dbReference type="SAM" id="Phobius"/>
    </source>
</evidence>
<keyword evidence="1" id="KW-0812">Transmembrane</keyword>
<evidence type="ECO:0000313" key="2">
    <source>
        <dbReference type="EMBL" id="KAL3509336.1"/>
    </source>
</evidence>
<keyword evidence="1" id="KW-0472">Membrane</keyword>